<dbReference type="SUPFAM" id="SSF51120">
    <property type="entry name" value="beta-Roll"/>
    <property type="match status" value="1"/>
</dbReference>
<dbReference type="InterPro" id="IPR001343">
    <property type="entry name" value="Hemolysn_Ca-bd"/>
</dbReference>
<dbReference type="PROSITE" id="PS50268">
    <property type="entry name" value="CADHERIN_2"/>
    <property type="match status" value="1"/>
</dbReference>
<dbReference type="STRING" id="1051646.IX91_17315"/>
<dbReference type="InterPro" id="IPR047777">
    <property type="entry name" value="LapA-like_RM"/>
</dbReference>
<reference evidence="4 5" key="1">
    <citation type="submission" date="2014-08" db="EMBL/GenBank/DDBJ databases">
        <title>First Complete Genome Sequence of the Shellfish Pathogen Vibrio tubiashii.</title>
        <authorList>
            <person name="Richards G.P."/>
            <person name="Needleman D.S."/>
            <person name="Watson M.A."/>
            <person name="Bono J.L."/>
        </authorList>
    </citation>
    <scope>NUCLEOTIDE SEQUENCE [LARGE SCALE GENOMIC DNA]</scope>
    <source>
        <strain evidence="4 5">ATCC 19109</strain>
    </source>
</reference>
<sequence length="5025" mass="527802">MDVEVLRQAAIVKEVSGDVVAVKPDGSAKKVVVGDTIPSGEIVITANHSTILMESSEAAINLDANTLATEDDLGGWGVAPVAGEVNFDLAQLGEGAISEDELAAIQDAILAGADPTELLEATAAGAGAAGSANGGFVTIEYNGTEVLASTFFETSGFSTDSTEQVDDEIRPIIFADGGQSISEALTEGSLSGGTYPQSVTSSVTIFAADLSLDPTSFVPEPLSLASLLSELNSDITSNGESVTFTYNATTNTITGVDGDGNPVLTIDIDATSVGRDVGLELTTTILQPIDHTPSVGGGQVAFTGDQITVSFEITGTDTGGNSIQAPIDAQVTIGDGTDPSVANITEANVYEAGLDDGSKVGDTSTTASGTITFAAGSDDVTQVQIDVDDFNSSQQTSPITSQGQTVVLEAVAGQPGVYVGFITLGGNRVDVLRVTLNDVVKAGTDTSPTFNAGYSIELLEEIDHPLQGQDSLSISLPVFATDADNDQSVRSNLVVNVGDDIQVVTDGSLSVTEPTIGQSAQSNEIDVITEAGADQGKVSTVTFDGQSINFNENQSEYPVTDGKLVVSADGKISFIPNSNVDHSGSDEVKHTIVVTVTDKDGDTLTSNVELTIKDGADPVITDITQANVYEAGLTDGSKVGDTVTTATGDISFTTGSDTVVAMKVDVAEFNRTSTLESAGQKVVLEEITGPNGEFTGQYAGYITQNGVKVEVLKVTLDQSNLGKYTVTLSQEVDHGAQGMDSLAVNVPVYAVDKDNDNSASVNLKVNIGDDIQVVTDGSLSVTEPTVGQSAQSNEIDVITEAGADQGKVSTVTFDGQSINFNENQSEYLVTDGKLVVSADGKISFIPNSNVDHSGSDEIKHTIVVTVTDKDGDTLTSNVELTIKDGADPVITDITQANVYEAGLTDGSKVGDTVTTATGDISFTTGSDTVVAMKVDVAEFNRTSTLESAGQKVVLEEITGPNGEFTGQYAGYITQNGVKVEVMKVTLDQSNLGKYTVTLSQEVDHGAQGMDSLAVNVPVYAVDKDNDNSASVNLKVNIGDDIQVVTDGSLSVTEPTVGQSAQSNEIDVITEAGADQGKVSTVTFDGQSINFNENQSEYLVTDGKLVVSADGKISFIPNSNVDHSGSDEIKHTIVVTVKDSDGDELTSTVDLTIKDGADPVITNITQANVYEAGLTDGSKVGDTVTTATGDISFTTGSDTVVAMKVDVAEFNRTSTLESAGQKVVLEEITGPNGEFTGQYAGYITQNGVKVEVMKVTLDQSNLGKYTVTLSQEVDHGAQGMDSLAVNVPVYAVDKDNDNSANVNLKVNIGDDIQVVTDGSLSVTEPTIGQSAQSNEIDVITEAGADQGKVSTVTFDGQSINFNENQTEYTVTDGKLVVSADGKISFIPNSNVDHSGSDEVKHTIVVTVKDSDGDELTSTVDLTIKDGADPVINTIDQANVYEAGLTDGSKVGDTVTTATGDISFTTGSDTVVAMKVDVAEFNRTSTLESGGQKVVLEEITGPNGEFTGQYAGYITQNGVKVEVLKVTLDQSNLGKYTVTLSQEVDHGAQGMDSLAVNVPVYAVDQDNDNSANVNLKVNIGDDIQVVTDGSISVVEPTIGQSAQSNEIDVITEAGADQGKVSTVTFDGQSINFNENQSEYPVTDGKLVVSADGKISFIPNSNVDHSGSDEVKHTIVVTVKDSDGDELTSTVDLTIKDGADPVINTIDQANVYEAGLTDGSKVGDTVTTATGDISFTTGSDTVVAMKVDVAEFNRTSTLESGGQKVVLEEITGPNGEFTGQYAGYITQNGVKVEVLKVTLDQSNLGKYTVTLSQEVDHGAQGMDSLAVNVPVYAVDQDNDNSANVNLKVNIGDDIQVVTDGSISVVEPTIGQSAQSNEIDVITEAGADQGKVSTVTFDGQSINFNENQNEYPVTDGKLVVSSDGKISFIPNSNVDHSASEEIKHTIVVTVKDNDGDELTSTVDLTIKDGADPVINTIDQANVYEAGLTDGSKVGDTVTTATGDISFTTGSDTVVAMKVDVAEFNRTSTLESAGQKVVLEEVTGPNGEFTGQYAGYITQNGVKVEVLNVTLDQSNLGKYTVTLSQEVDHGAQGMDSLAVNVPVYAVDQDNDNSANVNLKVNIGDDIQVVTDGSISVVEPTVGQSAQSNEIDVITEAGADQGKVSTVTFDGQSINFNENQSEYPVTDGKLVVSADGKISFIPNSNVDHSASEEVKHTIVVTVKDNDGDELTSTVELTITDGADPVITNIIQANVYEAGLTDGSKVGDTVTTATGDISFTTGSDTVVAMKVDVAEFNRTSTLESAGQKVVLEEITGPNGEFTGQYAGYITQNGVKVEVLNVTLDQSNLGKYTVTLSQEVDHGVQGMDSLAVNVPVYAVDQDNDNSANVNLKVNIGDDTATIDGFKIGSTFSVNEDDTSSGSSPGSATATGSFITTEGADTVVKYELVNINTTENGLKSGGFDVDITKQTGTSDPAIYQGKANGELVFTLELNSDGSYTYTQIKALDHAPGSDSLMVPFDVVAIDRDGDVSPSVPLAIEVKDDKPILTGTTGEKVVDEDDLTGIGSDQSQDTQISGNFVVNEGADGVVEYELVDADNTLNGLESGGESLEWAAVTNSGTVFTYTAQTTSGVPVFTIKFDTADNSYTFNLLKPLDHPDGDGQNSLDINFKVKATDFDGDESGVITLPIQVTDDIPQLTGQSITRIEGQNFGGSKVDMFADETDKGADNAALTKIEGTTDANGAEIVFGGPRGTYLDSVDLRDGRQNVRVYEQTDDGNGGTDTRQLGILRINSNGEIEFRATNYLEHNGDEINFKVNVTATDGDNDTSIAPLDITITDREARPIALKVTTFEDAGRDSSINYASGDEPAWENAQDNQAGLPNEPAKVSLSVNLFDRDNAEDIGQLTIKAGNHRGTFYYEENGVLHELKADANGDIIFDGTVLQQSFTQSGNNTIATIDNLYFVPDRNYSTGNGGVRINYQLQIDNNGTADHTVDSNFRIEVESVADIATWNDSRSTYQYQVEEDGDNVRIQLRAETQDTSRPETITYELKVTDGEGHFELLDRNGDPITPVNGVYTISAQDINRIQVNPADNYSGQIRFEATAVTTERSNPYNDGTLDKESARSEPKEIIIDVTPDADMGSFSVNRIQINEDNIADPDYTGTGPNHEPFTLNEVITMNPSVDTDGSETLHVRISDITEGASLVWVGSGSSQITTVTVNGETYQEIPYDQLGNVEVVPDLHSNIDFKFDVTGVVKDTANLSGNVVHVDEAIMGTKTVNVAVKGVADTPENNTGNSADWKEFTDGSTSGVETTIDENGSAEIKFSVESGEFAQRPADNSESITVLLSNIPDGVVIEDASGNAVNLNFTGYDSNGQPIYEANITNLGAGSNSGIVIRPVSSSTENIHIKETIIVTENDGHSKSFEREIRVKVQPVIDTSDNYKNTSVGDEDSPIDIKWHPKVGQDYTDTDEHVTSIKISGIPDGSTVYVDGQVVTVTNGSIEVVPSAGQSPEAFTQAALQNGFIQITPPKDSSTNFDLQTTIEIEEVNHEHAIGQPTDEVGRAQATLNGTITVKVNPVVEPEDANNRLIVENEGGSEVGSATNQVVANSDGSILFTTNTAKDAQSGEFVIRYLETDASGPVGQPNEVVTQLVVQFDDTRQEIMDQLFIEGAVYEGNGRWVITDEDAFSIKAPNGLDYTPATTGDPNVFNDIGLTIYAQVVDKGDDDTKQSVAEQRETKVTLSFPEHVDGTDYKAGVIDIVDNSVVTGTEDTSIDLGTQLKPVMSVISHDNVVGHEDTVTIVIDNSVTVDGKTFSIGIGGSNVDFTNGQYVFKATLTKDGVIEGLDGLTLIPPKDYSGDFRLPLTVITTDNTTGDEISKSESVIIKVDPIADVKDGANPEPEITLEVKGSLDDSMDPIDQDGQGGPDKVGYEDSYIQLDLGYDIADKVTGVEGGKEVLSSVTLTLADTTIGEFYDQAGKSLGPSVTFTQAQIDAGALDNILFRPKANYPTGNDDNKVTINVTGTVTDTATFNELGTTTSSSHSDSFTTSVSFEVAPVVDDVKVTGPGSDPSQTIEVTGNEDEAISLGNSGAVSIELTDTDGSESFVSIKFTDVPDGFLLIADPSSGYTVKNNGNGEWSVKVPAGSTDSLDLSAISVQPPKHFSGSAEFGVAVFTQESLLGVPTAAKNLPNFKLTVNPVGDIVDTDPTDSATGSEGQNIDIAINASVIDKAMSATGSGTYTENAPETIRVEVTNVPQDAKIFYPDGTTLASYDPATKVWTLDISAQQLDKIVFNSGEHNSDTGNALGIDAPIHIAVQSNDNGALGPKSEFDVDLVVDPINDQPTFVNVVNLDTSEDVAGGLAINQLSIADVDATYDDPDATYTLTLQVDKGTLEFVNDANVNFTLAADGSLIATGKLADINAAIAAGKVIFKPDADSNDINSGGPVTVTAIVDDGGNNGAIDPGDSSTSSTNQTTFLINVTEVNDAPEPKDFNLADLPEEGSITINVQDLIDGTFDKEGDTITVESLTLVEGQGTLTQQGGNWVFEAAKDYNGPVKISYVVKDDGTTNGQPDHLTGSAEINFDVTPVNDKPVLDIDDITSSIDEASSQQLSGINVSDIDYVGASANDLMTVTLNVDYGKLSIVLPAGSGVTATGEGSSTLTLSGTLADLNALLDTPTSTTGVFIDASLAPSNTIALDVTAKDSWNPSGLRLEAEPKHYDITVNPVANAPTLAFDSKYAFNKNITATQSASTSGIAVLGIMAALTDTTEALTLEVKDVPPGATLESTNGTVSFENGVWHVSQDAIDTLTVKGATVGDHTLHITAVSEELDGNGQPLDRAESVNHIAIDLNVVDNVTALEINKSSQTEAVHLDGSGSNSTLTGGSGDDLLVGGAGNDTLIGGAGDDTLMGGEGNDTLEGGLGSDILVGGTGMDVFVWREIDDGSLDTIKDFSVSEGDKIDLREVLPELKSGSLDMDTLLEHLNVKVDGNNVELHVHPGGDGTQDQGILVENLVPQLDSGFSGMSHEDMVSSLLQHVMVHDNN</sequence>
<dbReference type="GO" id="GO:0007156">
    <property type="term" value="P:homophilic cell adhesion via plasma membrane adhesion molecules"/>
    <property type="evidence" value="ECO:0007669"/>
    <property type="project" value="InterPro"/>
</dbReference>
<dbReference type="PATRIC" id="fig|1051646.9.peg.3378"/>
<feature type="domain" description="Cadherin" evidence="3">
    <location>
        <begin position="4330"/>
        <end position="4476"/>
    </location>
</feature>
<dbReference type="InterPro" id="IPR002126">
    <property type="entry name" value="Cadherin-like_dom"/>
</dbReference>
<dbReference type="NCBIfam" id="TIGR03661">
    <property type="entry name" value="T1SS_VCA0849"/>
    <property type="match status" value="1"/>
</dbReference>
<accession>A0A0A0SH91</accession>
<dbReference type="PRINTS" id="PR00313">
    <property type="entry name" value="CABNDNGRPT"/>
</dbReference>
<keyword evidence="1" id="KW-0106">Calcium</keyword>
<dbReference type="Pfam" id="PF00353">
    <property type="entry name" value="HemolysinCabind"/>
    <property type="match status" value="2"/>
</dbReference>
<dbReference type="GO" id="GO:0005509">
    <property type="term" value="F:calcium ion binding"/>
    <property type="evidence" value="ECO:0007669"/>
    <property type="project" value="InterPro"/>
</dbReference>
<dbReference type="InterPro" id="IPR043824">
    <property type="entry name" value="DUF5801"/>
</dbReference>
<proteinExistence type="predicted"/>
<evidence type="ECO:0000259" key="3">
    <source>
        <dbReference type="PROSITE" id="PS50268"/>
    </source>
</evidence>
<dbReference type="NCBIfam" id="TIGR03660">
    <property type="entry name" value="T1SS_rpt_143"/>
    <property type="match status" value="9"/>
</dbReference>
<dbReference type="InterPro" id="IPR019959">
    <property type="entry name" value="T1SS-143_rpt-cont_dom"/>
</dbReference>
<feature type="region of interest" description="Disordered" evidence="2">
    <location>
        <begin position="3274"/>
        <end position="3298"/>
    </location>
</feature>
<dbReference type="EMBL" id="CP009355">
    <property type="protein sequence ID" value="AIW15860.1"/>
    <property type="molecule type" value="Genomic_DNA"/>
</dbReference>
<evidence type="ECO:0000256" key="2">
    <source>
        <dbReference type="SAM" id="MobiDB-lite"/>
    </source>
</evidence>
<evidence type="ECO:0000313" key="4">
    <source>
        <dbReference type="EMBL" id="AIW15860.1"/>
    </source>
</evidence>
<dbReference type="RefSeq" id="WP_041944756.1">
    <property type="nucleotide sequence ID" value="NZ_CP009355.1"/>
</dbReference>
<evidence type="ECO:0000256" key="1">
    <source>
        <dbReference type="ARBA" id="ARBA00022837"/>
    </source>
</evidence>
<dbReference type="KEGG" id="vtu:IX91_17315"/>
<dbReference type="InterPro" id="IPR018511">
    <property type="entry name" value="Hemolysin-typ_Ca-bd_CS"/>
</dbReference>
<dbReference type="InterPro" id="IPR011049">
    <property type="entry name" value="Serralysin-like_metalloprot_C"/>
</dbReference>
<dbReference type="GeneID" id="23446491"/>
<organism evidence="4 5">
    <name type="scientific">Vibrio tubiashii ATCC 19109</name>
    <dbReference type="NCBI Taxonomy" id="1051646"/>
    <lineage>
        <taxon>Bacteria</taxon>
        <taxon>Pseudomonadati</taxon>
        <taxon>Pseudomonadota</taxon>
        <taxon>Gammaproteobacteria</taxon>
        <taxon>Vibrionales</taxon>
        <taxon>Vibrionaceae</taxon>
        <taxon>Vibrio</taxon>
        <taxon>Vibrio oreintalis group</taxon>
    </lineage>
</organism>
<dbReference type="Pfam" id="PF17892">
    <property type="entry name" value="Cadherin_5"/>
    <property type="match status" value="1"/>
</dbReference>
<dbReference type="HOGENOM" id="CLU_000028_0_0_6"/>
<dbReference type="InterPro" id="IPR019960">
    <property type="entry name" value="T1SS_VCA0849"/>
</dbReference>
<dbReference type="Proteomes" id="UP000030071">
    <property type="component" value="Chromosome 2"/>
</dbReference>
<dbReference type="PROSITE" id="PS00330">
    <property type="entry name" value="HEMOLYSIN_CALCIUM"/>
    <property type="match status" value="3"/>
</dbReference>
<gene>
    <name evidence="4" type="ORF">IX91_17315</name>
</gene>
<dbReference type="GO" id="GO:0016020">
    <property type="term" value="C:membrane"/>
    <property type="evidence" value="ECO:0007669"/>
    <property type="project" value="InterPro"/>
</dbReference>
<dbReference type="InterPro" id="IPR041690">
    <property type="entry name" value="Cadherin_5"/>
</dbReference>
<dbReference type="NCBIfam" id="NF033682">
    <property type="entry name" value="retention_LapA"/>
    <property type="match status" value="1"/>
</dbReference>
<protein>
    <recommendedName>
        <fullName evidence="3">Cadherin domain-containing protein</fullName>
    </recommendedName>
</protein>
<evidence type="ECO:0000313" key="5">
    <source>
        <dbReference type="Proteomes" id="UP000030071"/>
    </source>
</evidence>
<name>A0A0A0SH91_9VIBR</name>
<dbReference type="eggNOG" id="COG2931">
    <property type="taxonomic scope" value="Bacteria"/>
</dbReference>
<dbReference type="Pfam" id="PF19116">
    <property type="entry name" value="DUF5801"/>
    <property type="match status" value="1"/>
</dbReference>